<name>A0AA97KR91_EUBMA</name>
<accession>A0AA97KR91</accession>
<dbReference type="PANTHER" id="PTHR17469:SF1">
    <property type="entry name" value="PROTEIN TESPA1"/>
    <property type="match status" value="1"/>
</dbReference>
<dbReference type="RefSeq" id="XP_054859629.1">
    <property type="nucleotide sequence ID" value="XM_055003654.1"/>
</dbReference>
<evidence type="ECO:0000259" key="2">
    <source>
        <dbReference type="SMART" id="SM01257"/>
    </source>
</evidence>
<keyword evidence="3" id="KW-1185">Reference proteome</keyword>
<feature type="region of interest" description="Disordered" evidence="1">
    <location>
        <begin position="299"/>
        <end position="319"/>
    </location>
</feature>
<dbReference type="AlphaFoldDB" id="A0AA97KR91"/>
<dbReference type="Pfam" id="PF14722">
    <property type="entry name" value="KRAP_IP3R_bind"/>
    <property type="match status" value="1"/>
</dbReference>
<dbReference type="InterPro" id="IPR029325">
    <property type="entry name" value="ITPR-bd"/>
</dbReference>
<sequence length="398" mass="44236">MESSSSRLSPSSWKRQQAWANQYCTRHSTAIEEETSNSCQETPELQPAFLEEAFLQAGNSSSTIENWLEQCNSSGDPFMDSLSAQGASGPCSNRTSFEDDLSLGAEAILLLDKDTDISSISEVLERCEVDAETVLSNLGFIQEETPAASWIPARFFAIPSQAQGIDFQLFLKAQVQRLEMEDPYLMLASRFKQVQTLAITANAFFCLYSYVSKTPVQKISPALLFSAFPDIPDSWNTPSKQETESPLQRLKKAISRMCLYTLPSSKKQPPMSRLEQIAWEVIDLARKNRLYCDVENRKEEPPMVHSGGPSLQARRSASSMSTATSTTSSCFYFKASSQSGQKTEFPQALSLCRLSHCTRETSIGETGHIGYQEQYCYGRHSPKKASSPEESSDESEGN</sequence>
<dbReference type="GO" id="GO:0005102">
    <property type="term" value="F:signaling receptor binding"/>
    <property type="evidence" value="ECO:0007669"/>
    <property type="project" value="InterPro"/>
</dbReference>
<dbReference type="InterPro" id="IPR043444">
    <property type="entry name" value="TESPA1-like"/>
</dbReference>
<feature type="domain" description="ITPR-interacting" evidence="2">
    <location>
        <begin position="107"/>
        <end position="258"/>
    </location>
</feature>
<dbReference type="PANTHER" id="PTHR17469">
    <property type="entry name" value="SPERM SPECIFIC ANTIGEN 2-RELATED"/>
    <property type="match status" value="1"/>
</dbReference>
<dbReference type="SMART" id="SM01257">
    <property type="entry name" value="KRAP_IP3R_bind"/>
    <property type="match status" value="1"/>
</dbReference>
<evidence type="ECO:0000313" key="3">
    <source>
        <dbReference type="Proteomes" id="UP001190640"/>
    </source>
</evidence>
<evidence type="ECO:0000256" key="1">
    <source>
        <dbReference type="SAM" id="MobiDB-lite"/>
    </source>
</evidence>
<dbReference type="Proteomes" id="UP001190640">
    <property type="component" value="Chromosome 19"/>
</dbReference>
<protein>
    <submittedName>
        <fullName evidence="4">Protein TESPA1 isoform X2</fullName>
    </submittedName>
</protein>
<reference evidence="4" key="1">
    <citation type="submission" date="2025-08" db="UniProtKB">
        <authorList>
            <consortium name="RefSeq"/>
        </authorList>
    </citation>
    <scope>IDENTIFICATION</scope>
    <source>
        <tissue evidence="4">Blood</tissue>
    </source>
</reference>
<evidence type="ECO:0000313" key="4">
    <source>
        <dbReference type="RefSeq" id="XP_054859629.1"/>
    </source>
</evidence>
<gene>
    <name evidence="4" type="primary">TESPA1</name>
</gene>
<organism evidence="3 4">
    <name type="scientific">Eublepharis macularius</name>
    <name type="common">Leopard gecko</name>
    <name type="synonym">Cyrtodactylus macularius</name>
    <dbReference type="NCBI Taxonomy" id="481883"/>
    <lineage>
        <taxon>Eukaryota</taxon>
        <taxon>Metazoa</taxon>
        <taxon>Chordata</taxon>
        <taxon>Craniata</taxon>
        <taxon>Vertebrata</taxon>
        <taxon>Euteleostomi</taxon>
        <taxon>Lepidosauria</taxon>
        <taxon>Squamata</taxon>
        <taxon>Bifurcata</taxon>
        <taxon>Gekkota</taxon>
        <taxon>Eublepharidae</taxon>
        <taxon>Eublepharinae</taxon>
        <taxon>Eublepharis</taxon>
    </lineage>
</organism>
<feature type="region of interest" description="Disordered" evidence="1">
    <location>
        <begin position="378"/>
        <end position="398"/>
    </location>
</feature>
<proteinExistence type="predicted"/>
<dbReference type="CTD" id="9840"/>
<dbReference type="GeneID" id="129346303"/>